<dbReference type="Pfam" id="PF00069">
    <property type="entry name" value="Pkinase"/>
    <property type="match status" value="1"/>
</dbReference>
<dbReference type="EMBL" id="MVGT01004293">
    <property type="protein sequence ID" value="OVA00432.1"/>
    <property type="molecule type" value="Genomic_DNA"/>
</dbReference>
<dbReference type="InterPro" id="IPR019825">
    <property type="entry name" value="Lectin_legB_Mn/Ca_BS"/>
</dbReference>
<keyword evidence="10" id="KW-0430">Lectin</keyword>
<accession>A0A200PQE7</accession>
<evidence type="ECO:0000256" key="1">
    <source>
        <dbReference type="ARBA" id="ARBA00004251"/>
    </source>
</evidence>
<dbReference type="GO" id="GO:0004674">
    <property type="term" value="F:protein serine/threonine kinase activity"/>
    <property type="evidence" value="ECO:0007669"/>
    <property type="project" value="UniProtKB-KW"/>
</dbReference>
<dbReference type="Gene3D" id="1.10.510.10">
    <property type="entry name" value="Transferase(Phosphotransferase) domain 1"/>
    <property type="match status" value="1"/>
</dbReference>
<dbReference type="SUPFAM" id="SSF49899">
    <property type="entry name" value="Concanavalin A-like lectins/glucanases"/>
    <property type="match status" value="1"/>
</dbReference>
<keyword evidence="8 18" id="KW-0812">Transmembrane</keyword>
<dbReference type="InterPro" id="IPR008271">
    <property type="entry name" value="Ser/Thr_kinase_AS"/>
</dbReference>
<evidence type="ECO:0000256" key="18">
    <source>
        <dbReference type="SAM" id="Phobius"/>
    </source>
</evidence>
<keyword evidence="11 17" id="KW-0547">Nucleotide-binding</keyword>
<evidence type="ECO:0000259" key="19">
    <source>
        <dbReference type="PROSITE" id="PS50011"/>
    </source>
</evidence>
<feature type="binding site" evidence="17">
    <location>
        <position position="369"/>
    </location>
    <ligand>
        <name>ATP</name>
        <dbReference type="ChEBI" id="CHEBI:30616"/>
    </ligand>
</feature>
<keyword evidence="21" id="KW-1185">Reference proteome</keyword>
<dbReference type="GO" id="GO:0005886">
    <property type="term" value="C:plasma membrane"/>
    <property type="evidence" value="ECO:0007669"/>
    <property type="project" value="UniProtKB-SubCell"/>
</dbReference>
<dbReference type="GO" id="GO:0005524">
    <property type="term" value="F:ATP binding"/>
    <property type="evidence" value="ECO:0007669"/>
    <property type="project" value="UniProtKB-UniRule"/>
</dbReference>
<evidence type="ECO:0000256" key="9">
    <source>
        <dbReference type="ARBA" id="ARBA00022729"/>
    </source>
</evidence>
<comment type="similarity">
    <text evidence="2">In the N-terminal section; belongs to the leguminous lectin family.</text>
</comment>
<comment type="caution">
    <text evidence="20">The sequence shown here is derived from an EMBL/GenBank/DDBJ whole genome shotgun (WGS) entry which is preliminary data.</text>
</comment>
<keyword evidence="6" id="KW-0723">Serine/threonine-protein kinase</keyword>
<dbReference type="FunFam" id="1.10.510.10:FF:001026">
    <property type="entry name" value="probable L-type lectin-domain containing receptor kinase S.5"/>
    <property type="match status" value="1"/>
</dbReference>
<evidence type="ECO:0000256" key="6">
    <source>
        <dbReference type="ARBA" id="ARBA00022527"/>
    </source>
</evidence>
<gene>
    <name evidence="20" type="ORF">BVC80_9089g12</name>
</gene>
<dbReference type="FunFam" id="3.30.200.20:FF:000178">
    <property type="entry name" value="serine/threonine-protein kinase PBS1-like"/>
    <property type="match status" value="1"/>
</dbReference>
<dbReference type="CDD" id="cd06899">
    <property type="entry name" value="lectin_legume_LecRK_Arcelin_ConA"/>
    <property type="match status" value="1"/>
</dbReference>
<evidence type="ECO:0000256" key="2">
    <source>
        <dbReference type="ARBA" id="ARBA00008536"/>
    </source>
</evidence>
<dbReference type="AlphaFoldDB" id="A0A200PQE7"/>
<dbReference type="STRING" id="56857.A0A200PQE7"/>
<dbReference type="EC" id="2.7.11.1" evidence="4"/>
<dbReference type="PROSITE" id="PS50011">
    <property type="entry name" value="PROTEIN_KINASE_DOM"/>
    <property type="match status" value="1"/>
</dbReference>
<dbReference type="InterPro" id="IPR013320">
    <property type="entry name" value="ConA-like_dom_sf"/>
</dbReference>
<keyword evidence="16" id="KW-0325">Glycoprotein</keyword>
<evidence type="ECO:0000256" key="12">
    <source>
        <dbReference type="ARBA" id="ARBA00022777"/>
    </source>
</evidence>
<comment type="similarity">
    <text evidence="3">In the C-terminal section; belongs to the protein kinase superfamily. Ser/Thr protein kinase family.</text>
</comment>
<proteinExistence type="inferred from homology"/>
<dbReference type="SUPFAM" id="SSF56112">
    <property type="entry name" value="Protein kinase-like (PK-like)"/>
    <property type="match status" value="1"/>
</dbReference>
<keyword evidence="13 17" id="KW-0067">ATP-binding</keyword>
<evidence type="ECO:0000256" key="17">
    <source>
        <dbReference type="PROSITE-ProRule" id="PRU10141"/>
    </source>
</evidence>
<name>A0A200PQE7_MACCD</name>
<keyword evidence="15 18" id="KW-0472">Membrane</keyword>
<dbReference type="GO" id="GO:0030246">
    <property type="term" value="F:carbohydrate binding"/>
    <property type="evidence" value="ECO:0007669"/>
    <property type="project" value="UniProtKB-KW"/>
</dbReference>
<dbReference type="InterPro" id="IPR017441">
    <property type="entry name" value="Protein_kinase_ATP_BS"/>
</dbReference>
<dbReference type="Gene3D" id="2.60.120.200">
    <property type="match status" value="1"/>
</dbReference>
<dbReference type="InterPro" id="IPR001220">
    <property type="entry name" value="Legume_lectin_dom"/>
</dbReference>
<dbReference type="PROSITE" id="PS00307">
    <property type="entry name" value="LECTIN_LEGUME_BETA"/>
    <property type="match status" value="1"/>
</dbReference>
<evidence type="ECO:0000256" key="14">
    <source>
        <dbReference type="ARBA" id="ARBA00022989"/>
    </source>
</evidence>
<evidence type="ECO:0000256" key="8">
    <source>
        <dbReference type="ARBA" id="ARBA00022692"/>
    </source>
</evidence>
<evidence type="ECO:0000313" key="21">
    <source>
        <dbReference type="Proteomes" id="UP000195402"/>
    </source>
</evidence>
<evidence type="ECO:0000256" key="16">
    <source>
        <dbReference type="ARBA" id="ARBA00023180"/>
    </source>
</evidence>
<keyword evidence="12 20" id="KW-0418">Kinase</keyword>
<dbReference type="Gene3D" id="3.30.200.20">
    <property type="entry name" value="Phosphorylase Kinase, domain 1"/>
    <property type="match status" value="1"/>
</dbReference>
<evidence type="ECO:0000256" key="11">
    <source>
        <dbReference type="ARBA" id="ARBA00022741"/>
    </source>
</evidence>
<dbReference type="PANTHER" id="PTHR27007">
    <property type="match status" value="1"/>
</dbReference>
<evidence type="ECO:0000256" key="13">
    <source>
        <dbReference type="ARBA" id="ARBA00022840"/>
    </source>
</evidence>
<evidence type="ECO:0000256" key="15">
    <source>
        <dbReference type="ARBA" id="ARBA00023136"/>
    </source>
</evidence>
<dbReference type="OMA" id="VDYDGWS"/>
<sequence length="659" mass="71681">MLSSFLNQASLSSFDPLSFSFTSFDPHSCGEGGDLICSGSAAAGNGYVDITPRPLQTNGTTGLLPTHNVGRVLYRYPVLAWPAVFSTTFTVRISKDLNSTGSGDGMAFVMAHDNSPSPAKSYGAFLGLLNQSTEGGTIQQLAVELDTYYNNEFDPDDNHVGINTVSIKSVATLGLNSIGVNLKDGREVKVKIDYDGWGKQLQISVAYAGTPLVSVLNHSIVMSKTVPNWVYVGFTGSTGIVSESHQILNWVFTSVPLPKYTLFDDPGSSYNIKNILIIIFPIITGVLVLAICTYLVVKACRPKCGKNLMEEDIESRTRTAANAPKMFTLKQLSKATNNFSKENLLGTGGFGSVYRGIISDPPSTFAVKKISATSKQGEREYLAEICTIGRLRHKNLVQLQGWCHERHQLLLVYDFMPNGSLDRFICNGSLDWQTRYKILTGLASALLYLHEECGSTVVHRDVKPNNVMLDSDYNAHLGDFGLARLLQNEASVTTVLAGTPGYLAPECGYTGKATPESDVFSFGIVVLEVLCGRRCIGCIEEKSLVDYVWSLHGKGELLQCVDQKLQNNFKQEEMNCSLVVGLACSHPDPASRPSMRKVVQVFMNPNEPLMDLPKFRSNSIYVPVSSSSLSTTSALASSIASSSCSSTTIQEDTVIQYGR</sequence>
<dbReference type="InterPro" id="IPR011009">
    <property type="entry name" value="Kinase-like_dom_sf"/>
</dbReference>
<keyword evidence="9" id="KW-0732">Signal</keyword>
<reference evidence="20 21" key="1">
    <citation type="journal article" date="2017" name="Mol. Plant">
        <title>The Genome of Medicinal Plant Macleaya cordata Provides New Insights into Benzylisoquinoline Alkaloids Metabolism.</title>
        <authorList>
            <person name="Liu X."/>
            <person name="Liu Y."/>
            <person name="Huang P."/>
            <person name="Ma Y."/>
            <person name="Qing Z."/>
            <person name="Tang Q."/>
            <person name="Cao H."/>
            <person name="Cheng P."/>
            <person name="Zheng Y."/>
            <person name="Yuan Z."/>
            <person name="Zhou Y."/>
            <person name="Liu J."/>
            <person name="Tang Z."/>
            <person name="Zhuo Y."/>
            <person name="Zhang Y."/>
            <person name="Yu L."/>
            <person name="Huang J."/>
            <person name="Yang P."/>
            <person name="Peng Q."/>
            <person name="Zhang J."/>
            <person name="Jiang W."/>
            <person name="Zhang Z."/>
            <person name="Lin K."/>
            <person name="Ro D.K."/>
            <person name="Chen X."/>
            <person name="Xiong X."/>
            <person name="Shang Y."/>
            <person name="Huang S."/>
            <person name="Zeng J."/>
        </authorList>
    </citation>
    <scope>NUCLEOTIDE SEQUENCE [LARGE SCALE GENOMIC DNA]</scope>
    <source>
        <strain evidence="21">cv. BLH2017</strain>
        <tissue evidence="20">Root</tissue>
    </source>
</reference>
<dbReference type="PROSITE" id="PS00108">
    <property type="entry name" value="PROTEIN_KINASE_ST"/>
    <property type="match status" value="1"/>
</dbReference>
<dbReference type="InParanoid" id="A0A200PQE7"/>
<evidence type="ECO:0000256" key="5">
    <source>
        <dbReference type="ARBA" id="ARBA00022475"/>
    </source>
</evidence>
<organism evidence="20 21">
    <name type="scientific">Macleaya cordata</name>
    <name type="common">Five-seeded plume-poppy</name>
    <name type="synonym">Bocconia cordata</name>
    <dbReference type="NCBI Taxonomy" id="56857"/>
    <lineage>
        <taxon>Eukaryota</taxon>
        <taxon>Viridiplantae</taxon>
        <taxon>Streptophyta</taxon>
        <taxon>Embryophyta</taxon>
        <taxon>Tracheophyta</taxon>
        <taxon>Spermatophyta</taxon>
        <taxon>Magnoliopsida</taxon>
        <taxon>Ranunculales</taxon>
        <taxon>Papaveraceae</taxon>
        <taxon>Papaveroideae</taxon>
        <taxon>Macleaya</taxon>
    </lineage>
</organism>
<comment type="subcellular location">
    <subcellularLocation>
        <location evidence="1">Cell membrane</location>
        <topology evidence="1">Single-pass type I membrane protein</topology>
    </subcellularLocation>
</comment>
<evidence type="ECO:0000256" key="3">
    <source>
        <dbReference type="ARBA" id="ARBA00010217"/>
    </source>
</evidence>
<evidence type="ECO:0000256" key="4">
    <source>
        <dbReference type="ARBA" id="ARBA00012513"/>
    </source>
</evidence>
<dbReference type="InterPro" id="IPR000719">
    <property type="entry name" value="Prot_kinase_dom"/>
</dbReference>
<dbReference type="SMART" id="SM00220">
    <property type="entry name" value="S_TKc"/>
    <property type="match status" value="1"/>
</dbReference>
<dbReference type="Proteomes" id="UP000195402">
    <property type="component" value="Unassembled WGS sequence"/>
</dbReference>
<feature type="transmembrane region" description="Helical" evidence="18">
    <location>
        <begin position="275"/>
        <end position="297"/>
    </location>
</feature>
<protein>
    <recommendedName>
        <fullName evidence="4">non-specific serine/threonine protein kinase</fullName>
        <ecNumber evidence="4">2.7.11.1</ecNumber>
    </recommendedName>
</protein>
<evidence type="ECO:0000256" key="10">
    <source>
        <dbReference type="ARBA" id="ARBA00022734"/>
    </source>
</evidence>
<dbReference type="CDD" id="cd14066">
    <property type="entry name" value="STKc_IRAK"/>
    <property type="match status" value="1"/>
</dbReference>
<evidence type="ECO:0000313" key="20">
    <source>
        <dbReference type="EMBL" id="OVA00432.1"/>
    </source>
</evidence>
<dbReference type="OrthoDB" id="1925696at2759"/>
<evidence type="ECO:0000256" key="7">
    <source>
        <dbReference type="ARBA" id="ARBA00022679"/>
    </source>
</evidence>
<dbReference type="InterPro" id="IPR050528">
    <property type="entry name" value="L-type_Lectin-RKs"/>
</dbReference>
<keyword evidence="14 18" id="KW-1133">Transmembrane helix</keyword>
<dbReference type="Pfam" id="PF00139">
    <property type="entry name" value="Lectin_legB"/>
    <property type="match status" value="1"/>
</dbReference>
<keyword evidence="5" id="KW-1003">Cell membrane</keyword>
<feature type="domain" description="Protein kinase" evidence="19">
    <location>
        <begin position="339"/>
        <end position="610"/>
    </location>
</feature>
<keyword evidence="7" id="KW-0808">Transferase</keyword>
<dbReference type="PROSITE" id="PS00107">
    <property type="entry name" value="PROTEIN_KINASE_ATP"/>
    <property type="match status" value="1"/>
</dbReference>